<dbReference type="Proteomes" id="UP000033423">
    <property type="component" value="Unassembled WGS sequence"/>
</dbReference>
<dbReference type="InterPro" id="IPR011460">
    <property type="entry name" value="Lcl_C"/>
</dbReference>
<accession>A0A0F3GM17</accession>
<sequence>MDLKVGEYNHNSYVFANFKSVSFYVWPVRSGKSGAFGNAFVWATGQTTSYTTGDDGDIRAGVAWPNPRFTKNSDNATVIDNMTGLMWTKDANLAGKTTWQGALDYIASMNNGAGTYGHKDWRLPNRTELLSLVDYGMYGPAIQSDYPFTNTLCSG</sequence>
<evidence type="ECO:0000313" key="3">
    <source>
        <dbReference type="Proteomes" id="UP000033423"/>
    </source>
</evidence>
<dbReference type="Pfam" id="PF07603">
    <property type="entry name" value="Lcl_C"/>
    <property type="match status" value="1"/>
</dbReference>
<reference evidence="2 3" key="1">
    <citation type="submission" date="2015-02" db="EMBL/GenBank/DDBJ databases">
        <title>Single-cell genomics of uncultivated deep-branching MTB reveals a conserved set of magnetosome genes.</title>
        <authorList>
            <person name="Kolinko S."/>
            <person name="Richter M."/>
            <person name="Glockner F.O."/>
            <person name="Brachmann A."/>
            <person name="Schuler D."/>
        </authorList>
    </citation>
    <scope>NUCLEOTIDE SEQUENCE [LARGE SCALE GENOMIC DNA]</scope>
    <source>
        <strain evidence="2">TM-1</strain>
    </source>
</reference>
<gene>
    <name evidence="2" type="ORF">MBAV_004857</name>
</gene>
<organism evidence="2 3">
    <name type="scientific">Candidatus Magnetobacterium bavaricum</name>
    <dbReference type="NCBI Taxonomy" id="29290"/>
    <lineage>
        <taxon>Bacteria</taxon>
        <taxon>Pseudomonadati</taxon>
        <taxon>Nitrospirota</taxon>
        <taxon>Thermodesulfovibrionia</taxon>
        <taxon>Thermodesulfovibrionales</taxon>
        <taxon>Candidatus Magnetobacteriaceae</taxon>
        <taxon>Candidatus Magnetobacterium</taxon>
    </lineage>
</organism>
<dbReference type="EMBL" id="LACI01002109">
    <property type="protein sequence ID" value="KJU82960.1"/>
    <property type="molecule type" value="Genomic_DNA"/>
</dbReference>
<evidence type="ECO:0000259" key="1">
    <source>
        <dbReference type="Pfam" id="PF07603"/>
    </source>
</evidence>
<protein>
    <submittedName>
        <fullName evidence="2">Protein containing DUF1566</fullName>
    </submittedName>
</protein>
<dbReference type="AlphaFoldDB" id="A0A0F3GM17"/>
<proteinExistence type="predicted"/>
<name>A0A0F3GM17_9BACT</name>
<comment type="caution">
    <text evidence="2">The sequence shown here is derived from an EMBL/GenBank/DDBJ whole genome shotgun (WGS) entry which is preliminary data.</text>
</comment>
<evidence type="ECO:0000313" key="2">
    <source>
        <dbReference type="EMBL" id="KJU82960.1"/>
    </source>
</evidence>
<keyword evidence="3" id="KW-1185">Reference proteome</keyword>
<feature type="domain" description="Lcl C-terminal" evidence="1">
    <location>
        <begin position="77"/>
        <end position="150"/>
    </location>
</feature>